<dbReference type="OrthoDB" id="9791073at2"/>
<evidence type="ECO:0000313" key="1">
    <source>
        <dbReference type="EMBL" id="TQM89523.1"/>
    </source>
</evidence>
<dbReference type="GO" id="GO:0005737">
    <property type="term" value="C:cytoplasm"/>
    <property type="evidence" value="ECO:0007669"/>
    <property type="project" value="TreeGrafter"/>
</dbReference>
<gene>
    <name evidence="1" type="ORF">BD293_4543</name>
</gene>
<dbReference type="Pfam" id="PF13344">
    <property type="entry name" value="Hydrolase_6"/>
    <property type="match status" value="1"/>
</dbReference>
<organism evidence="1 2">
    <name type="scientific">Roseinatronobacter monicus</name>
    <dbReference type="NCBI Taxonomy" id="393481"/>
    <lineage>
        <taxon>Bacteria</taxon>
        <taxon>Pseudomonadati</taxon>
        <taxon>Pseudomonadota</taxon>
        <taxon>Alphaproteobacteria</taxon>
        <taxon>Rhodobacterales</taxon>
        <taxon>Paracoccaceae</taxon>
        <taxon>Roseinatronobacter</taxon>
    </lineage>
</organism>
<accession>A0A543K350</accession>
<dbReference type="GO" id="GO:0016791">
    <property type="term" value="F:phosphatase activity"/>
    <property type="evidence" value="ECO:0007669"/>
    <property type="project" value="TreeGrafter"/>
</dbReference>
<dbReference type="PANTHER" id="PTHR19288">
    <property type="entry name" value="4-NITROPHENYLPHOSPHATASE-RELATED"/>
    <property type="match status" value="1"/>
</dbReference>
<sequence>MVARIDSLLDIAPRFDAIVLDQWGVLHDGTTPYPGAIHALSELRQSGVRLAVLSNSGKRAEPNSCRIAGMGFSPDLFDLIMTSGEALWRDIHSDAVPERVFCPVEAAVGDARRWAEGLDIMLVDDPSHAQAMLLMGLPDQVSPRAATLMQDALRRGLPVYCTNPDRASPRAGGVTVASPGALAHDYAQAGGRVIFYGKPHRLVFAAVALALDVAPARLLMVGDSFEHDIDGAASAGWSTAFVEGGLHAAAFADPADPLQTVQALCSTQGCSLPNFTLPTLR</sequence>
<dbReference type="InterPro" id="IPR006357">
    <property type="entry name" value="HAD-SF_hydro_IIA"/>
</dbReference>
<dbReference type="PANTHER" id="PTHR19288:SF90">
    <property type="entry name" value="OS08G0542600 PROTEIN"/>
    <property type="match status" value="1"/>
</dbReference>
<reference evidence="1 2" key="1">
    <citation type="submission" date="2019-06" db="EMBL/GenBank/DDBJ databases">
        <title>Genomic Encyclopedia of Archaeal and Bacterial Type Strains, Phase II (KMG-II): from individual species to whole genera.</title>
        <authorList>
            <person name="Goeker M."/>
        </authorList>
    </citation>
    <scope>NUCLEOTIDE SEQUENCE [LARGE SCALE GENOMIC DNA]</scope>
    <source>
        <strain evidence="1 2">DSM 18423</strain>
    </source>
</reference>
<proteinExistence type="predicted"/>
<dbReference type="Gene3D" id="3.40.50.1000">
    <property type="entry name" value="HAD superfamily/HAD-like"/>
    <property type="match status" value="2"/>
</dbReference>
<dbReference type="SUPFAM" id="SSF56784">
    <property type="entry name" value="HAD-like"/>
    <property type="match status" value="1"/>
</dbReference>
<dbReference type="NCBIfam" id="TIGR01459">
    <property type="entry name" value="HAD-SF-IIA-hyp4"/>
    <property type="match status" value="1"/>
</dbReference>
<comment type="caution">
    <text evidence="1">The sequence shown here is derived from an EMBL/GenBank/DDBJ whole genome shotgun (WGS) entry which is preliminary data.</text>
</comment>
<name>A0A543K350_9RHOB</name>
<dbReference type="InterPro" id="IPR023214">
    <property type="entry name" value="HAD_sf"/>
</dbReference>
<protein>
    <submittedName>
        <fullName evidence="1">HAD superfamily hydrolase (TIGR01459 family)</fullName>
    </submittedName>
</protein>
<keyword evidence="1" id="KW-0378">Hydrolase</keyword>
<dbReference type="InterPro" id="IPR036412">
    <property type="entry name" value="HAD-like_sf"/>
</dbReference>
<dbReference type="InterPro" id="IPR006356">
    <property type="entry name" value="HAD-SF_hydro_IIA_hyp3"/>
</dbReference>
<dbReference type="EMBL" id="VFPT01000006">
    <property type="protein sequence ID" value="TQM89523.1"/>
    <property type="molecule type" value="Genomic_DNA"/>
</dbReference>
<evidence type="ECO:0000313" key="2">
    <source>
        <dbReference type="Proteomes" id="UP000320582"/>
    </source>
</evidence>
<keyword evidence="2" id="KW-1185">Reference proteome</keyword>
<dbReference type="RefSeq" id="WP_142085934.1">
    <property type="nucleotide sequence ID" value="NZ_VFPT01000006.1"/>
</dbReference>
<dbReference type="AlphaFoldDB" id="A0A543K350"/>
<dbReference type="Pfam" id="PF13242">
    <property type="entry name" value="Hydrolase_like"/>
    <property type="match status" value="1"/>
</dbReference>
<dbReference type="Proteomes" id="UP000320582">
    <property type="component" value="Unassembled WGS sequence"/>
</dbReference>